<evidence type="ECO:0000256" key="1">
    <source>
        <dbReference type="ARBA" id="ARBA00012513"/>
    </source>
</evidence>
<comment type="catalytic activity">
    <reaction evidence="8">
        <text>L-seryl-[protein] + ATP = O-phospho-L-seryl-[protein] + ADP + H(+)</text>
        <dbReference type="Rhea" id="RHEA:17989"/>
        <dbReference type="Rhea" id="RHEA-COMP:9863"/>
        <dbReference type="Rhea" id="RHEA-COMP:11604"/>
        <dbReference type="ChEBI" id="CHEBI:15378"/>
        <dbReference type="ChEBI" id="CHEBI:29999"/>
        <dbReference type="ChEBI" id="CHEBI:30616"/>
        <dbReference type="ChEBI" id="CHEBI:83421"/>
        <dbReference type="ChEBI" id="CHEBI:456216"/>
        <dbReference type="EC" id="2.7.11.1"/>
    </reaction>
</comment>
<comment type="caution">
    <text evidence="10">The sequence shown here is derived from an EMBL/GenBank/DDBJ whole genome shotgun (WGS) entry which is preliminary data.</text>
</comment>
<sequence length="158" mass="18641">IQKKKRSITAELLRHTFFQKTKNKEILQVKVWQRAQTISERANKVWGTRCRWPFLLEKRWQLGVDKNSPDSLESFSSESEITFSLVLRLRNEKETEQKKLSAFQFEFTARRETVEGISQKLCWPGQWKACSGSSSLLAENHRRTSVKWICHFQTDTCC</sequence>
<protein>
    <recommendedName>
        <fullName evidence="1">non-specific serine/threonine protein kinase</fullName>
        <ecNumber evidence="1">2.7.11.1</ecNumber>
    </recommendedName>
</protein>
<name>A0A8J6DTP1_GALPY</name>
<accession>A0A8J6DTP1</accession>
<evidence type="ECO:0000256" key="5">
    <source>
        <dbReference type="ARBA" id="ARBA00022777"/>
    </source>
</evidence>
<keyword evidence="11" id="KW-1185">Reference proteome</keyword>
<evidence type="ECO:0000256" key="4">
    <source>
        <dbReference type="ARBA" id="ARBA00022741"/>
    </source>
</evidence>
<keyword evidence="2" id="KW-0723">Serine/threonine-protein kinase</keyword>
<feature type="non-terminal residue" evidence="10">
    <location>
        <position position="158"/>
    </location>
</feature>
<feature type="domain" description="Serine/threonine-protein kinase OSR1/WNK CCT" evidence="9">
    <location>
        <begin position="84"/>
        <end position="122"/>
    </location>
</feature>
<evidence type="ECO:0000256" key="3">
    <source>
        <dbReference type="ARBA" id="ARBA00022679"/>
    </source>
</evidence>
<dbReference type="Gene3D" id="3.10.20.90">
    <property type="entry name" value="Phosphatidylinositol 3-kinase Catalytic Subunit, Chain A, domain 1"/>
    <property type="match status" value="1"/>
</dbReference>
<evidence type="ECO:0000313" key="10">
    <source>
        <dbReference type="EMBL" id="KAG8519455.1"/>
    </source>
</evidence>
<organism evidence="10 11">
    <name type="scientific">Galemys pyrenaicus</name>
    <name type="common">Iberian desman</name>
    <name type="synonym">Pyrenean desman</name>
    <dbReference type="NCBI Taxonomy" id="202257"/>
    <lineage>
        <taxon>Eukaryota</taxon>
        <taxon>Metazoa</taxon>
        <taxon>Chordata</taxon>
        <taxon>Craniata</taxon>
        <taxon>Vertebrata</taxon>
        <taxon>Euteleostomi</taxon>
        <taxon>Mammalia</taxon>
        <taxon>Eutheria</taxon>
        <taxon>Laurasiatheria</taxon>
        <taxon>Eulipotyphla</taxon>
        <taxon>Talpidae</taxon>
        <taxon>Galemys</taxon>
    </lineage>
</organism>
<keyword evidence="6" id="KW-0067">ATP-binding</keyword>
<keyword evidence="3" id="KW-0808">Transferase</keyword>
<keyword evidence="4" id="KW-0547">Nucleotide-binding</keyword>
<evidence type="ECO:0000313" key="11">
    <source>
        <dbReference type="Proteomes" id="UP000700334"/>
    </source>
</evidence>
<dbReference type="OrthoDB" id="8693905at2759"/>
<dbReference type="EMBL" id="JAGFMF010011608">
    <property type="protein sequence ID" value="KAG8519455.1"/>
    <property type="molecule type" value="Genomic_DNA"/>
</dbReference>
<dbReference type="Proteomes" id="UP000700334">
    <property type="component" value="Unassembled WGS sequence"/>
</dbReference>
<reference evidence="10" key="1">
    <citation type="journal article" date="2021" name="Evol. Appl.">
        <title>The genome of the Pyrenean desman and the effects of bottlenecks and inbreeding on the genomic landscape of an endangered species.</title>
        <authorList>
            <person name="Escoda L."/>
            <person name="Castresana J."/>
        </authorList>
    </citation>
    <scope>NUCLEOTIDE SEQUENCE</scope>
    <source>
        <strain evidence="10">IBE-C5619</strain>
    </source>
</reference>
<dbReference type="InterPro" id="IPR024678">
    <property type="entry name" value="Kinase_OSR1/WNK_CCT"/>
</dbReference>
<keyword evidence="5 10" id="KW-0418">Kinase</keyword>
<dbReference type="GO" id="GO:0005524">
    <property type="term" value="F:ATP binding"/>
    <property type="evidence" value="ECO:0007669"/>
    <property type="project" value="UniProtKB-KW"/>
</dbReference>
<proteinExistence type="predicted"/>
<comment type="catalytic activity">
    <reaction evidence="7">
        <text>L-threonyl-[protein] + ATP = O-phospho-L-threonyl-[protein] + ADP + H(+)</text>
        <dbReference type="Rhea" id="RHEA:46608"/>
        <dbReference type="Rhea" id="RHEA-COMP:11060"/>
        <dbReference type="Rhea" id="RHEA-COMP:11605"/>
        <dbReference type="ChEBI" id="CHEBI:15378"/>
        <dbReference type="ChEBI" id="CHEBI:30013"/>
        <dbReference type="ChEBI" id="CHEBI:30616"/>
        <dbReference type="ChEBI" id="CHEBI:61977"/>
        <dbReference type="ChEBI" id="CHEBI:456216"/>
        <dbReference type="EC" id="2.7.11.1"/>
    </reaction>
</comment>
<evidence type="ECO:0000256" key="6">
    <source>
        <dbReference type="ARBA" id="ARBA00022840"/>
    </source>
</evidence>
<dbReference type="Pfam" id="PF12202">
    <property type="entry name" value="OSR1_C"/>
    <property type="match status" value="1"/>
</dbReference>
<gene>
    <name evidence="10" type="ORF">J0S82_008848</name>
</gene>
<evidence type="ECO:0000256" key="2">
    <source>
        <dbReference type="ARBA" id="ARBA00022527"/>
    </source>
</evidence>
<evidence type="ECO:0000256" key="7">
    <source>
        <dbReference type="ARBA" id="ARBA00047899"/>
    </source>
</evidence>
<evidence type="ECO:0000259" key="9">
    <source>
        <dbReference type="Pfam" id="PF12202"/>
    </source>
</evidence>
<dbReference type="GO" id="GO:0004674">
    <property type="term" value="F:protein serine/threonine kinase activity"/>
    <property type="evidence" value="ECO:0007669"/>
    <property type="project" value="UniProtKB-KW"/>
</dbReference>
<evidence type="ECO:0000256" key="8">
    <source>
        <dbReference type="ARBA" id="ARBA00048679"/>
    </source>
</evidence>
<dbReference type="EC" id="2.7.11.1" evidence="1"/>
<dbReference type="AlphaFoldDB" id="A0A8J6DTP1"/>